<accession>B1ZVG9</accession>
<evidence type="ECO:0000313" key="2">
    <source>
        <dbReference type="EMBL" id="ACB74066.1"/>
    </source>
</evidence>
<gene>
    <name evidence="2" type="ordered locus">Oter_0778</name>
</gene>
<dbReference type="STRING" id="452637.Oter_0778"/>
<name>B1ZVG9_OPITP</name>
<reference evidence="2 3" key="1">
    <citation type="journal article" date="2011" name="J. Bacteriol.">
        <title>Genome sequence of the verrucomicrobium Opitutus terrae PB90-1, an abundant inhabitant of rice paddy soil ecosystems.</title>
        <authorList>
            <person name="van Passel M.W."/>
            <person name="Kant R."/>
            <person name="Palva A."/>
            <person name="Copeland A."/>
            <person name="Lucas S."/>
            <person name="Lapidus A."/>
            <person name="Glavina del Rio T."/>
            <person name="Pitluck S."/>
            <person name="Goltsman E."/>
            <person name="Clum A."/>
            <person name="Sun H."/>
            <person name="Schmutz J."/>
            <person name="Larimer F.W."/>
            <person name="Land M.L."/>
            <person name="Hauser L."/>
            <person name="Kyrpides N."/>
            <person name="Mikhailova N."/>
            <person name="Richardson P.P."/>
            <person name="Janssen P.H."/>
            <person name="de Vos W.M."/>
            <person name="Smidt H."/>
        </authorList>
    </citation>
    <scope>NUCLEOTIDE SEQUENCE [LARGE SCALE GENOMIC DNA]</scope>
    <source>
        <strain evidence="3">DSM 11246 / JCM 15787 / PB90-1</strain>
    </source>
</reference>
<keyword evidence="3" id="KW-1185">Reference proteome</keyword>
<feature type="signal peptide" evidence="1">
    <location>
        <begin position="1"/>
        <end position="39"/>
    </location>
</feature>
<dbReference type="Proteomes" id="UP000007013">
    <property type="component" value="Chromosome"/>
</dbReference>
<organism evidence="2 3">
    <name type="scientific">Opitutus terrae (strain DSM 11246 / JCM 15787 / PB90-1)</name>
    <dbReference type="NCBI Taxonomy" id="452637"/>
    <lineage>
        <taxon>Bacteria</taxon>
        <taxon>Pseudomonadati</taxon>
        <taxon>Verrucomicrobiota</taxon>
        <taxon>Opitutia</taxon>
        <taxon>Opitutales</taxon>
        <taxon>Opitutaceae</taxon>
        <taxon>Opitutus</taxon>
    </lineage>
</organism>
<dbReference type="AlphaFoldDB" id="B1ZVG9"/>
<keyword evidence="1" id="KW-0732">Signal</keyword>
<dbReference type="eggNOG" id="ENOG5032YBM">
    <property type="taxonomic scope" value="Bacteria"/>
</dbReference>
<keyword evidence="2" id="KW-0812">Transmembrane</keyword>
<evidence type="ECO:0000313" key="3">
    <source>
        <dbReference type="Proteomes" id="UP000007013"/>
    </source>
</evidence>
<feature type="chain" id="PRO_5002774506" evidence="1">
    <location>
        <begin position="40"/>
        <end position="199"/>
    </location>
</feature>
<dbReference type="InterPro" id="IPR025293">
    <property type="entry name" value="YfiR/HmsC-like"/>
</dbReference>
<dbReference type="Pfam" id="PF13689">
    <property type="entry name" value="DUF4154"/>
    <property type="match status" value="1"/>
</dbReference>
<protein>
    <submittedName>
        <fullName evidence="2">Putative transmembrane protein</fullName>
    </submittedName>
</protein>
<keyword evidence="2" id="KW-0472">Membrane</keyword>
<dbReference type="EMBL" id="CP001032">
    <property type="protein sequence ID" value="ACB74066.1"/>
    <property type="molecule type" value="Genomic_DNA"/>
</dbReference>
<proteinExistence type="predicted"/>
<evidence type="ECO:0000256" key="1">
    <source>
        <dbReference type="SAM" id="SignalP"/>
    </source>
</evidence>
<dbReference type="HOGENOM" id="CLU_093136_0_0_0"/>
<sequence length="199" mass="21994">MALLTQTLGRRMPAVRLSRLLRAACAGLWLSLSAPGVRAVPAADEAAVKAALLYNLTQFVDWPPSSFRTPYDPVIIGILGPDPFDDYLDQLVRPVGAGSRRVVVMRFRDARAARQAHVLFIHASQREHLQAIFATLEGRAVLTVADFDGFLRRGGIVRFYRNAENKIRVRINLEAARAAGLTISAKLLRVVEIVPPEEE</sequence>
<dbReference type="KEGG" id="ote:Oter_0778"/>